<feature type="domain" description="EcxA zinc-binding" evidence="1">
    <location>
        <begin position="368"/>
        <end position="675"/>
    </location>
</feature>
<protein>
    <submittedName>
        <fullName evidence="3">DUF5117 domain-containing protein</fullName>
    </submittedName>
</protein>
<evidence type="ECO:0000313" key="3">
    <source>
        <dbReference type="EMBL" id="TJY32831.1"/>
    </source>
</evidence>
<proteinExistence type="predicted"/>
<reference evidence="3 4" key="1">
    <citation type="submission" date="2019-04" db="EMBL/GenBank/DDBJ databases">
        <title>Lacinutrix sp. nov., isolated from marine water.</title>
        <authorList>
            <person name="Kim W."/>
        </authorList>
    </citation>
    <scope>NUCLEOTIDE SEQUENCE [LARGE SCALE GENOMIC DNA]</scope>
    <source>
        <strain evidence="3 4">CAU 1491</strain>
    </source>
</reference>
<dbReference type="PANTHER" id="PTHR38478">
    <property type="entry name" value="PEPTIDASE M1A AND M12B"/>
    <property type="match status" value="1"/>
</dbReference>
<keyword evidence="4" id="KW-1185">Reference proteome</keyword>
<sequence>MKNFMIIWFLTINAFGFSKNFNNKTTLNEGDKTEVFLTSFVKDDQLFLNIPDQILEKPMMFVRHDQSFDYKYLQVVWSLSKDKILLKVPRIQSKAGTIIPLENSPSLQENILAVFPIDKKSNSWKSNCINITNLILKEEIQWTPSFSEIIVPKLSFIQDVKNLNNEVIIKSNRGLVRNNSKVSVPVYFGFYALPPVMEARRFDYRMGFFNEEKSSISYDTKNSIASITRWRLEKKYKNKDVSVPINPITFVISPKIPKKWRPYVKLGIEEWLPAFESAGFKNALVVKEVETLNNWDNHSLNNSIVRWGNNRNVRGSESNKASTISELVDLRSGEILKSDILIRTSYQSLADGYFIRCAPLDKRALEYPFPDDLMGELIQSLVAHEAGHAFGIMDNNYGEYSYPFEKMRDKAWLENMGHTPSIMTYARHNNIVQPEDSIPPSLLIQKVGPTDFYNIQWAYTSFPNVSSSHEKEIELERIIRLQDSITWYRYNSSQNEIIGPASTNEVVEDNDPVKSTKMALKNLKRVIELLPKVNADQKDNARLERLYEESLDLWYHHMRHVVSLIGGYDIHHKSISQGGSIYTPIALELQEEAIDFLISSAFSPPKWLVNPEFASKINYSTYPDKILEYQQKLLLELLRSQRMKRFEQMEKTKGYEGVSKKYISRFQLGLFKELYDKVIVVDPRKQEIQSTYIDKLIWIISEDRVNFNSNKKMHTYTDYSRGIFMSQLMSLKKNIEKKLKKNKGEVSVGHWKLCLNKLKKVL</sequence>
<dbReference type="AlphaFoldDB" id="A0A4U0EMV6"/>
<evidence type="ECO:0000259" key="1">
    <source>
        <dbReference type="Pfam" id="PF16313"/>
    </source>
</evidence>
<dbReference type="InterPro" id="IPR033413">
    <property type="entry name" value="DUF5117"/>
</dbReference>
<dbReference type="PANTHER" id="PTHR38478:SF1">
    <property type="entry name" value="ZINC DEPENDENT METALLOPROTEASE DOMAIN LIPOPROTEIN"/>
    <property type="match status" value="1"/>
</dbReference>
<dbReference type="Pfam" id="PF17148">
    <property type="entry name" value="DUF5117"/>
    <property type="match status" value="1"/>
</dbReference>
<accession>A0A4U0EMV6</accession>
<name>A0A4U0EMV6_9FLAO</name>
<evidence type="ECO:0000313" key="4">
    <source>
        <dbReference type="Proteomes" id="UP000307657"/>
    </source>
</evidence>
<gene>
    <name evidence="3" type="ORF">E5167_13405</name>
</gene>
<evidence type="ECO:0000259" key="2">
    <source>
        <dbReference type="Pfam" id="PF17148"/>
    </source>
</evidence>
<comment type="caution">
    <text evidence="3">The sequence shown here is derived from an EMBL/GenBank/DDBJ whole genome shotgun (WGS) entry which is preliminary data.</text>
</comment>
<dbReference type="InterPro" id="IPR032534">
    <property type="entry name" value="EcxA_zinc-bd"/>
</dbReference>
<dbReference type="Proteomes" id="UP000307657">
    <property type="component" value="Unassembled WGS sequence"/>
</dbReference>
<dbReference type="RefSeq" id="WP_136844675.1">
    <property type="nucleotide sequence ID" value="NZ_SUPL01000008.1"/>
</dbReference>
<dbReference type="SUPFAM" id="SSF55486">
    <property type="entry name" value="Metalloproteases ('zincins'), catalytic domain"/>
    <property type="match status" value="1"/>
</dbReference>
<organism evidence="3 4">
    <name type="scientific">Pontimicrobium aquaticum</name>
    <dbReference type="NCBI Taxonomy" id="2565367"/>
    <lineage>
        <taxon>Bacteria</taxon>
        <taxon>Pseudomonadati</taxon>
        <taxon>Bacteroidota</taxon>
        <taxon>Flavobacteriia</taxon>
        <taxon>Flavobacteriales</taxon>
        <taxon>Flavobacteriaceae</taxon>
        <taxon>Pontimicrobium</taxon>
    </lineage>
</organism>
<dbReference type="EMBL" id="SUPL01000008">
    <property type="protein sequence ID" value="TJY32831.1"/>
    <property type="molecule type" value="Genomic_DNA"/>
</dbReference>
<feature type="domain" description="DUF5117" evidence="2">
    <location>
        <begin position="77"/>
        <end position="235"/>
    </location>
</feature>
<dbReference type="Pfam" id="PF16313">
    <property type="entry name" value="DUF4953"/>
    <property type="match status" value="1"/>
</dbReference>
<dbReference type="OrthoDB" id="9776599at2"/>